<dbReference type="Proteomes" id="UP000092993">
    <property type="component" value="Unassembled WGS sequence"/>
</dbReference>
<evidence type="ECO:0000313" key="2">
    <source>
        <dbReference type="Proteomes" id="UP000092993"/>
    </source>
</evidence>
<organism evidence="1 2">
    <name type="scientific">Grifola frondosa</name>
    <name type="common">Maitake</name>
    <name type="synonym">Polyporus frondosus</name>
    <dbReference type="NCBI Taxonomy" id="5627"/>
    <lineage>
        <taxon>Eukaryota</taxon>
        <taxon>Fungi</taxon>
        <taxon>Dikarya</taxon>
        <taxon>Basidiomycota</taxon>
        <taxon>Agaricomycotina</taxon>
        <taxon>Agaricomycetes</taxon>
        <taxon>Polyporales</taxon>
        <taxon>Grifolaceae</taxon>
        <taxon>Grifola</taxon>
    </lineage>
</organism>
<keyword evidence="2" id="KW-1185">Reference proteome</keyword>
<accession>A0A1C7MLG0</accession>
<reference evidence="1 2" key="1">
    <citation type="submission" date="2016-03" db="EMBL/GenBank/DDBJ databases">
        <title>Whole genome sequencing of Grifola frondosa 9006-11.</title>
        <authorList>
            <person name="Min B."/>
            <person name="Park H."/>
            <person name="Kim J.-G."/>
            <person name="Cho H."/>
            <person name="Oh Y.-L."/>
            <person name="Kong W.-S."/>
            <person name="Choi I.-G."/>
        </authorList>
    </citation>
    <scope>NUCLEOTIDE SEQUENCE [LARGE SCALE GENOMIC DNA]</scope>
    <source>
        <strain evidence="1 2">9006-11</strain>
    </source>
</reference>
<name>A0A1C7MLG0_GRIFR</name>
<protein>
    <submittedName>
        <fullName evidence="1">Uncharacterized protein</fullName>
    </submittedName>
</protein>
<dbReference type="AlphaFoldDB" id="A0A1C7MLG0"/>
<sequence>MAKYKLFMPQDFLTENQTEFPTLLNLLPKDVFPFAEPPGLALPSMIIFPEIHEAPLHTTNASTTKTASAVEGLLHTEQELRELRQAPELWQNLARYADMATDRPYPSTFTARPAGSDIPEPLGLPSAQQQADAIYQIWAWFLYHHLRDEVAVTGKSAFKMYFSGT</sequence>
<comment type="caution">
    <text evidence="1">The sequence shown here is derived from an EMBL/GenBank/DDBJ whole genome shotgun (WGS) entry which is preliminary data.</text>
</comment>
<gene>
    <name evidence="1" type="ORF">A0H81_02068</name>
</gene>
<proteinExistence type="predicted"/>
<evidence type="ECO:0000313" key="1">
    <source>
        <dbReference type="EMBL" id="OBZ77289.1"/>
    </source>
</evidence>
<dbReference type="EMBL" id="LUGG01000002">
    <property type="protein sequence ID" value="OBZ77289.1"/>
    <property type="molecule type" value="Genomic_DNA"/>
</dbReference>